<feature type="domain" description="D-isomer specific 2-hydroxyacid dehydrogenase NAD-binding" evidence="3">
    <location>
        <begin position="102"/>
        <end position="274"/>
    </location>
</feature>
<keyword evidence="5" id="KW-1185">Reference proteome</keyword>
<dbReference type="InterPro" id="IPR029753">
    <property type="entry name" value="D-isomer_DH_CS"/>
</dbReference>
<dbReference type="PANTHER" id="PTHR43333:SF1">
    <property type="entry name" value="D-ISOMER SPECIFIC 2-HYDROXYACID DEHYDROGENASE NAD-BINDING DOMAIN-CONTAINING PROTEIN"/>
    <property type="match status" value="1"/>
</dbReference>
<gene>
    <name evidence="4" type="ORF">ACFSYS_06215</name>
</gene>
<dbReference type="CDD" id="cd12164">
    <property type="entry name" value="GDH_like_2"/>
    <property type="match status" value="1"/>
</dbReference>
<evidence type="ECO:0000256" key="2">
    <source>
        <dbReference type="ARBA" id="ARBA00023027"/>
    </source>
</evidence>
<dbReference type="SUPFAM" id="SSF52283">
    <property type="entry name" value="Formate/glycerate dehydrogenase catalytic domain-like"/>
    <property type="match status" value="1"/>
</dbReference>
<dbReference type="SUPFAM" id="SSF51735">
    <property type="entry name" value="NAD(P)-binding Rossmann-fold domains"/>
    <property type="match status" value="1"/>
</dbReference>
<protein>
    <submittedName>
        <fullName evidence="4">2-hydroxyacid dehydrogenase</fullName>
    </submittedName>
</protein>
<proteinExistence type="predicted"/>
<dbReference type="Pfam" id="PF02826">
    <property type="entry name" value="2-Hacid_dh_C"/>
    <property type="match status" value="1"/>
</dbReference>
<accession>A0ABW5X2V3</accession>
<dbReference type="RefSeq" id="WP_251742703.1">
    <property type="nucleotide sequence ID" value="NZ_JBHUOJ010000010.1"/>
</dbReference>
<keyword evidence="2" id="KW-0520">NAD</keyword>
<evidence type="ECO:0000313" key="5">
    <source>
        <dbReference type="Proteomes" id="UP001597438"/>
    </source>
</evidence>
<keyword evidence="1" id="KW-0560">Oxidoreductase</keyword>
<evidence type="ECO:0000259" key="3">
    <source>
        <dbReference type="Pfam" id="PF02826"/>
    </source>
</evidence>
<reference evidence="5" key="1">
    <citation type="journal article" date="2019" name="Int. J. Syst. Evol. Microbiol.">
        <title>The Global Catalogue of Microorganisms (GCM) 10K type strain sequencing project: providing services to taxonomists for standard genome sequencing and annotation.</title>
        <authorList>
            <consortium name="The Broad Institute Genomics Platform"/>
            <consortium name="The Broad Institute Genome Sequencing Center for Infectious Disease"/>
            <person name="Wu L."/>
            <person name="Ma J."/>
        </authorList>
    </citation>
    <scope>NUCLEOTIDE SEQUENCE [LARGE SCALE GENOMIC DNA]</scope>
    <source>
        <strain evidence="5">KCTC 52925</strain>
    </source>
</reference>
<evidence type="ECO:0000256" key="1">
    <source>
        <dbReference type="ARBA" id="ARBA00023002"/>
    </source>
</evidence>
<dbReference type="PANTHER" id="PTHR43333">
    <property type="entry name" value="2-HACID_DH_C DOMAIN-CONTAINING PROTEIN"/>
    <property type="match status" value="1"/>
</dbReference>
<dbReference type="InterPro" id="IPR036291">
    <property type="entry name" value="NAD(P)-bd_dom_sf"/>
</dbReference>
<comment type="caution">
    <text evidence="4">The sequence shown here is derived from an EMBL/GenBank/DDBJ whole genome shotgun (WGS) entry which is preliminary data.</text>
</comment>
<dbReference type="EMBL" id="JBHUOJ010000010">
    <property type="protein sequence ID" value="MFD2832878.1"/>
    <property type="molecule type" value="Genomic_DNA"/>
</dbReference>
<dbReference type="PROSITE" id="PS00671">
    <property type="entry name" value="D_2_HYDROXYACID_DH_3"/>
    <property type="match status" value="1"/>
</dbReference>
<organism evidence="4 5">
    <name type="scientific">Christiangramia antarctica</name>
    <dbReference type="NCBI Taxonomy" id="2058158"/>
    <lineage>
        <taxon>Bacteria</taxon>
        <taxon>Pseudomonadati</taxon>
        <taxon>Bacteroidota</taxon>
        <taxon>Flavobacteriia</taxon>
        <taxon>Flavobacteriales</taxon>
        <taxon>Flavobacteriaceae</taxon>
        <taxon>Christiangramia</taxon>
    </lineage>
</organism>
<dbReference type="InterPro" id="IPR006140">
    <property type="entry name" value="D-isomer_DH_NAD-bd"/>
</dbReference>
<sequence length="309" mass="35577">MSLLIVCPGRDPGTWIRELKREDSSVEIERFDEDHKKEEVEFILSWNHPRGIFQDYPNLKVIASMGAGVDHIISDPDIPENIKITKVIDDSLEGDMSNFVLMQCLNYLRNTYRFYRNQQKHTWDKRMYRRPENTIVGILGMGILGQVVGEKLFNNGFKVQGWSASEKDLENIKTYAGDSNLNQFLKNSAILICLLPLTSETENFLNREVFQKLPKGAYLINVARGGHLNEDDLIEFLDNEHLAGAALDVFKTEPLPEDHVFWEHSKIHITSHVASITHPESIVPQILENYQRMKTGKKLKHTIDRDKGY</sequence>
<name>A0ABW5X2V3_9FLAO</name>
<dbReference type="Proteomes" id="UP001597438">
    <property type="component" value="Unassembled WGS sequence"/>
</dbReference>
<evidence type="ECO:0000313" key="4">
    <source>
        <dbReference type="EMBL" id="MFD2832878.1"/>
    </source>
</evidence>
<dbReference type="Gene3D" id="3.40.50.720">
    <property type="entry name" value="NAD(P)-binding Rossmann-like Domain"/>
    <property type="match status" value="2"/>
</dbReference>